<evidence type="ECO:0000256" key="1">
    <source>
        <dbReference type="SAM" id="MobiDB-lite"/>
    </source>
</evidence>
<accession>A0A176W9H9</accession>
<gene>
    <name evidence="3" type="ORF">AXG93_1513s1240</name>
</gene>
<proteinExistence type="predicted"/>
<keyword evidence="4" id="KW-1185">Reference proteome</keyword>
<dbReference type="Pfam" id="PF17660">
    <property type="entry name" value="BTRD1"/>
    <property type="match status" value="5"/>
</dbReference>
<evidence type="ECO:0000313" key="3">
    <source>
        <dbReference type="EMBL" id="OAE29798.1"/>
    </source>
</evidence>
<dbReference type="SUPFAM" id="SSF51261">
    <property type="entry name" value="Duplicated hybrid motif"/>
    <property type="match status" value="1"/>
</dbReference>
<dbReference type="EMBL" id="LVLJ01001412">
    <property type="protein sequence ID" value="OAE29798.1"/>
    <property type="molecule type" value="Genomic_DNA"/>
</dbReference>
<dbReference type="InterPro" id="IPR016047">
    <property type="entry name" value="M23ase_b-sheet_dom"/>
</dbReference>
<dbReference type="AlphaFoldDB" id="A0A176W9H9"/>
<dbReference type="CDD" id="cd12797">
    <property type="entry name" value="M23_peptidase"/>
    <property type="match status" value="1"/>
</dbReference>
<name>A0A176W9H9_MARPO</name>
<evidence type="ECO:0000259" key="2">
    <source>
        <dbReference type="Pfam" id="PF01551"/>
    </source>
</evidence>
<dbReference type="Pfam" id="PF01551">
    <property type="entry name" value="Peptidase_M23"/>
    <property type="match status" value="1"/>
</dbReference>
<comment type="caution">
    <text evidence="3">The sequence shown here is derived from an EMBL/GenBank/DDBJ whole genome shotgun (WGS) entry which is preliminary data.</text>
</comment>
<reference evidence="3" key="1">
    <citation type="submission" date="2016-03" db="EMBL/GenBank/DDBJ databases">
        <title>Mechanisms controlling the formation of the plant cell surface in tip-growing cells are functionally conserved among land plants.</title>
        <authorList>
            <person name="Honkanen S."/>
            <person name="Jones V.A."/>
            <person name="Morieri G."/>
            <person name="Champion C."/>
            <person name="Hetherington A.J."/>
            <person name="Kelly S."/>
            <person name="Saint-Marcoux D."/>
            <person name="Proust H."/>
            <person name="Prescott H."/>
            <person name="Dolan L."/>
        </authorList>
    </citation>
    <scope>NUCLEOTIDE SEQUENCE [LARGE SCALE GENOMIC DNA]</scope>
    <source>
        <tissue evidence="3">Whole gametophyte</tissue>
    </source>
</reference>
<dbReference type="Proteomes" id="UP000077202">
    <property type="component" value="Unassembled WGS sequence"/>
</dbReference>
<evidence type="ECO:0000313" key="4">
    <source>
        <dbReference type="Proteomes" id="UP000077202"/>
    </source>
</evidence>
<dbReference type="Gene3D" id="2.70.70.10">
    <property type="entry name" value="Glucose Permease (Domain IIA)"/>
    <property type="match status" value="1"/>
</dbReference>
<sequence length="671" mass="75867">MIRLSVLRGRTRSSDDHHGLNSQQERASTECQISMTIPKIYVTVEPSESEKVVYLPMAPINSQAKPRGRIMLHFQLTNGEDAEIQLEQVTVSFPQSSVKTVTRAINRTLHAAVSQSWWFQNPEDHIVFDLPAPSQIKFSFQCKGFPEPRNFMFGLDLAPHVSPVQGGAYLFPGQCLELAVGEFWKLNGCSHGVGDHGKQSFGYDMGVWGANHDEEKTYGWVHPDKDDEENCNYRVWGKSVLAMADGIVLEALNDCPDNPVPLKWTSAEELSRKMESQREKYWGRFANGAEGNHLYIQHGDEVILYGNLQQTSLNPALLAPGSVVRAGDYLGLAGNAGNSTSPHLHIHAQKGNAPNAGPLRPIIFRNCFTIDEASITTSRPRGFWVKIEQKGLPEGPADKRYEGHCLVWPSEDPPRWPEVIRLSVMESDYQSLFKDMSAHGLRPIAINAYNIGRQTFFNAIFRPIAGTSYICKHGLDGRQYQHEFDKWVNKGFRLLHIESYYSHCRNKICYAPLFIKAPGPSFIAYHGKTMEEHEELLSDYSTTKGLVPVIISVVSVGDDRYYTAVFEKEDDVSYLAAHSRMKPAYYQQRFIDLTRKGLSMAYLNVYSHLDDLNFVCIWYARDEPSRFFALHHLDEDELRDLVVAQRKANLTLRSAAGYERHGTANFAAVWS</sequence>
<dbReference type="InterPro" id="IPR049511">
    <property type="entry name" value="PGH-like_rpt"/>
</dbReference>
<feature type="domain" description="M23ase beta-sheet core" evidence="2">
    <location>
        <begin position="287"/>
        <end position="352"/>
    </location>
</feature>
<feature type="region of interest" description="Disordered" evidence="1">
    <location>
        <begin position="1"/>
        <end position="28"/>
    </location>
</feature>
<dbReference type="InterPro" id="IPR011055">
    <property type="entry name" value="Dup_hybrid_motif"/>
</dbReference>
<protein>
    <recommendedName>
        <fullName evidence="2">M23ase beta-sheet core domain-containing protein</fullName>
    </recommendedName>
</protein>
<organism evidence="3 4">
    <name type="scientific">Marchantia polymorpha subsp. ruderalis</name>
    <dbReference type="NCBI Taxonomy" id="1480154"/>
    <lineage>
        <taxon>Eukaryota</taxon>
        <taxon>Viridiplantae</taxon>
        <taxon>Streptophyta</taxon>
        <taxon>Embryophyta</taxon>
        <taxon>Marchantiophyta</taxon>
        <taxon>Marchantiopsida</taxon>
        <taxon>Marchantiidae</taxon>
        <taxon>Marchantiales</taxon>
        <taxon>Marchantiaceae</taxon>
        <taxon>Marchantia</taxon>
    </lineage>
</organism>